<feature type="domain" description="J" evidence="3">
    <location>
        <begin position="28"/>
        <end position="92"/>
    </location>
</feature>
<dbReference type="PRINTS" id="PR00625">
    <property type="entry name" value="JDOMAIN"/>
</dbReference>
<evidence type="ECO:0000313" key="5">
    <source>
        <dbReference type="Proteomes" id="UP001163846"/>
    </source>
</evidence>
<dbReference type="InterPro" id="IPR051938">
    <property type="entry name" value="Apopto_cytoskel_mod"/>
</dbReference>
<dbReference type="SUPFAM" id="SSF46565">
    <property type="entry name" value="Chaperone J-domain"/>
    <property type="match status" value="1"/>
</dbReference>
<evidence type="ECO:0000259" key="3">
    <source>
        <dbReference type="PROSITE" id="PS50076"/>
    </source>
</evidence>
<accession>A0AA38PDT9</accession>
<organism evidence="4 5">
    <name type="scientific">Lentinula raphanica</name>
    <dbReference type="NCBI Taxonomy" id="153919"/>
    <lineage>
        <taxon>Eukaryota</taxon>
        <taxon>Fungi</taxon>
        <taxon>Dikarya</taxon>
        <taxon>Basidiomycota</taxon>
        <taxon>Agaricomycotina</taxon>
        <taxon>Agaricomycetes</taxon>
        <taxon>Agaricomycetidae</taxon>
        <taxon>Agaricales</taxon>
        <taxon>Marasmiineae</taxon>
        <taxon>Omphalotaceae</taxon>
        <taxon>Lentinula</taxon>
    </lineage>
</organism>
<feature type="region of interest" description="Disordered" evidence="2">
    <location>
        <begin position="249"/>
        <end position="275"/>
    </location>
</feature>
<dbReference type="EMBL" id="MU806062">
    <property type="protein sequence ID" value="KAJ3840823.1"/>
    <property type="molecule type" value="Genomic_DNA"/>
</dbReference>
<keyword evidence="5" id="KW-1185">Reference proteome</keyword>
<feature type="compositionally biased region" description="Low complexity" evidence="2">
    <location>
        <begin position="163"/>
        <end position="177"/>
    </location>
</feature>
<dbReference type="InterPro" id="IPR036869">
    <property type="entry name" value="J_dom_sf"/>
</dbReference>
<dbReference type="Proteomes" id="UP001163846">
    <property type="component" value="Unassembled WGS sequence"/>
</dbReference>
<sequence length="275" mass="30683">MLLIPSSLVSNNLVLGCRSLSTSTRWLDHYRTLGVGPQASKAQIKSHFYQLSKKHHPDVSSDPKSKEIYTAVSAAYSVLSNDRERRAYDKKMQQEPRSSMSHSPTAFHPSAYHNGEWSRRRPGATYAWAHKPHPSHPSSKHKQNTTGSTSHSAFDPTHQAFGRSSPNSSRNNVNPSSIYANDPTDGGKTMFRRRTEAVHRDREKIDRVSGSFRAFQVLLVLVLISAVAAPSMGPSTMTRNNYVPTRANDRRFSDEGLDPHPGSNIIDSPHLSNRK</sequence>
<feature type="compositionally biased region" description="Basic residues" evidence="2">
    <location>
        <begin position="130"/>
        <end position="143"/>
    </location>
</feature>
<dbReference type="InterPro" id="IPR018253">
    <property type="entry name" value="DnaJ_domain_CS"/>
</dbReference>
<reference evidence="4" key="1">
    <citation type="submission" date="2022-08" db="EMBL/GenBank/DDBJ databases">
        <authorList>
            <consortium name="DOE Joint Genome Institute"/>
            <person name="Min B."/>
            <person name="Riley R."/>
            <person name="Sierra-Patev S."/>
            <person name="Naranjo-Ortiz M."/>
            <person name="Looney B."/>
            <person name="Konkel Z."/>
            <person name="Slot J.C."/>
            <person name="Sakamoto Y."/>
            <person name="Steenwyk J.L."/>
            <person name="Rokas A."/>
            <person name="Carro J."/>
            <person name="Camarero S."/>
            <person name="Ferreira P."/>
            <person name="Molpeceres G."/>
            <person name="Ruiz-Duenas F.J."/>
            <person name="Serrano A."/>
            <person name="Henrissat B."/>
            <person name="Drula E."/>
            <person name="Hughes K.W."/>
            <person name="Mata J.L."/>
            <person name="Ishikawa N.K."/>
            <person name="Vargas-Isla R."/>
            <person name="Ushijima S."/>
            <person name="Smith C.A."/>
            <person name="Ahrendt S."/>
            <person name="Andreopoulos W."/>
            <person name="He G."/>
            <person name="Labutti K."/>
            <person name="Lipzen A."/>
            <person name="Ng V."/>
            <person name="Sandor L."/>
            <person name="Barry K."/>
            <person name="Martinez A.T."/>
            <person name="Xiao Y."/>
            <person name="Gibbons J.G."/>
            <person name="Terashima K."/>
            <person name="Hibbett D.S."/>
            <person name="Grigoriev I.V."/>
        </authorList>
    </citation>
    <scope>NUCLEOTIDE SEQUENCE</scope>
    <source>
        <strain evidence="4">TFB9207</strain>
    </source>
</reference>
<evidence type="ECO:0000313" key="4">
    <source>
        <dbReference type="EMBL" id="KAJ3840823.1"/>
    </source>
</evidence>
<dbReference type="AlphaFoldDB" id="A0AA38PDT9"/>
<proteinExistence type="predicted"/>
<feature type="compositionally biased region" description="Basic and acidic residues" evidence="2">
    <location>
        <begin position="249"/>
        <end position="258"/>
    </location>
</feature>
<keyword evidence="1" id="KW-0143">Chaperone</keyword>
<dbReference type="PANTHER" id="PTHR44145">
    <property type="entry name" value="DNAJ HOMOLOG SUBFAMILY A MEMBER 3, MITOCHONDRIAL"/>
    <property type="match status" value="1"/>
</dbReference>
<dbReference type="Gene3D" id="1.10.287.110">
    <property type="entry name" value="DnaJ domain"/>
    <property type="match status" value="1"/>
</dbReference>
<feature type="compositionally biased region" description="Polar residues" evidence="2">
    <location>
        <begin position="95"/>
        <end position="104"/>
    </location>
</feature>
<dbReference type="SMART" id="SM00271">
    <property type="entry name" value="DnaJ"/>
    <property type="match status" value="1"/>
</dbReference>
<feature type="region of interest" description="Disordered" evidence="2">
    <location>
        <begin position="83"/>
        <end position="188"/>
    </location>
</feature>
<dbReference type="Pfam" id="PF00226">
    <property type="entry name" value="DnaJ"/>
    <property type="match status" value="1"/>
</dbReference>
<dbReference type="PROSITE" id="PS50076">
    <property type="entry name" value="DNAJ_2"/>
    <property type="match status" value="1"/>
</dbReference>
<gene>
    <name evidence="4" type="ORF">F5878DRAFT_47027</name>
</gene>
<feature type="compositionally biased region" description="Basic and acidic residues" evidence="2">
    <location>
        <begin position="83"/>
        <end position="94"/>
    </location>
</feature>
<dbReference type="PANTHER" id="PTHR44145:SF3">
    <property type="entry name" value="DNAJ HOMOLOG SUBFAMILY A MEMBER 3, MITOCHONDRIAL"/>
    <property type="match status" value="1"/>
</dbReference>
<dbReference type="PROSITE" id="PS00636">
    <property type="entry name" value="DNAJ_1"/>
    <property type="match status" value="1"/>
</dbReference>
<dbReference type="CDD" id="cd06257">
    <property type="entry name" value="DnaJ"/>
    <property type="match status" value="1"/>
</dbReference>
<evidence type="ECO:0000256" key="2">
    <source>
        <dbReference type="SAM" id="MobiDB-lite"/>
    </source>
</evidence>
<protein>
    <recommendedName>
        <fullName evidence="3">J domain-containing protein</fullName>
    </recommendedName>
</protein>
<dbReference type="InterPro" id="IPR001623">
    <property type="entry name" value="DnaJ_domain"/>
</dbReference>
<name>A0AA38PDT9_9AGAR</name>
<evidence type="ECO:0000256" key="1">
    <source>
        <dbReference type="ARBA" id="ARBA00023186"/>
    </source>
</evidence>
<comment type="caution">
    <text evidence="4">The sequence shown here is derived from an EMBL/GenBank/DDBJ whole genome shotgun (WGS) entry which is preliminary data.</text>
</comment>